<dbReference type="InterPro" id="IPR000868">
    <property type="entry name" value="Isochorismatase-like_dom"/>
</dbReference>
<gene>
    <name evidence="3" type="ORF">Mpt1_c10030</name>
</gene>
<dbReference type="PANTHER" id="PTHR43540">
    <property type="entry name" value="PEROXYUREIDOACRYLATE/UREIDOACRYLATE AMIDOHYDROLASE-RELATED"/>
    <property type="match status" value="1"/>
</dbReference>
<protein>
    <submittedName>
        <fullName evidence="3">Nicotinamidase/pyrazinamidase</fullName>
    </submittedName>
</protein>
<dbReference type="Proteomes" id="UP000030787">
    <property type="component" value="Chromosome"/>
</dbReference>
<keyword evidence="4" id="KW-1185">Reference proteome</keyword>
<dbReference type="InterPro" id="IPR050272">
    <property type="entry name" value="Isochorismatase-like_hydrls"/>
</dbReference>
<dbReference type="EMBL" id="CP010070">
    <property type="protein sequence ID" value="AIZ56876.1"/>
    <property type="molecule type" value="Genomic_DNA"/>
</dbReference>
<dbReference type="SUPFAM" id="SSF52499">
    <property type="entry name" value="Isochorismatase-like hydrolases"/>
    <property type="match status" value="1"/>
</dbReference>
<dbReference type="OrthoDB" id="9194at2157"/>
<dbReference type="Gene3D" id="3.40.50.850">
    <property type="entry name" value="Isochorismatase-like"/>
    <property type="match status" value="1"/>
</dbReference>
<feature type="domain" description="Isochorismatase-like" evidence="2">
    <location>
        <begin position="4"/>
        <end position="165"/>
    </location>
</feature>
<evidence type="ECO:0000256" key="1">
    <source>
        <dbReference type="ARBA" id="ARBA00022801"/>
    </source>
</evidence>
<evidence type="ECO:0000313" key="3">
    <source>
        <dbReference type="EMBL" id="AIZ56876.1"/>
    </source>
</evidence>
<evidence type="ECO:0000259" key="2">
    <source>
        <dbReference type="Pfam" id="PF00857"/>
    </source>
</evidence>
<dbReference type="KEGG" id="mear:Mpt1_c10030"/>
<name>A0A0A7LH76_9ARCH</name>
<dbReference type="GeneID" id="24818664"/>
<dbReference type="InterPro" id="IPR036380">
    <property type="entry name" value="Isochorismatase-like_sf"/>
</dbReference>
<dbReference type="AlphaFoldDB" id="A0A0A7LH76"/>
<evidence type="ECO:0000313" key="4">
    <source>
        <dbReference type="Proteomes" id="UP000030787"/>
    </source>
</evidence>
<accession>A0A0A7LH76</accession>
<reference evidence="3 4" key="1">
    <citation type="journal article" date="2014" name="Appl. Environ. Microbiol.">
        <title>Comparative Genome Analysis of 'Candidatus Methanoplasma termitum' Indicates a New Mode of Energy Metabolism in the Seventh Order of Methanogens.</title>
        <authorList>
            <person name="Lang K."/>
            <person name="Schuldes J."/>
            <person name="Klingl A."/>
            <person name="Poehlein A."/>
            <person name="Daniel R."/>
            <person name="Brune A."/>
        </authorList>
    </citation>
    <scope>NUCLEOTIDE SEQUENCE [LARGE SCALE GENOMIC DNA]</scope>
    <source>
        <strain evidence="4">Mpt1</strain>
    </source>
</reference>
<organism evidence="3 4">
    <name type="scientific">Candidatus Methanoplasma termitum</name>
    <dbReference type="NCBI Taxonomy" id="1577791"/>
    <lineage>
        <taxon>Archaea</taxon>
        <taxon>Methanobacteriati</taxon>
        <taxon>Thermoplasmatota</taxon>
        <taxon>Thermoplasmata</taxon>
        <taxon>Methanomassiliicoccales</taxon>
        <taxon>Methanomassiliicoccaceae</taxon>
        <taxon>Candidatus Methanoplasma</taxon>
    </lineage>
</organism>
<dbReference type="Pfam" id="PF00857">
    <property type="entry name" value="Isochorismatase"/>
    <property type="match status" value="1"/>
</dbReference>
<dbReference type="CDD" id="cd00431">
    <property type="entry name" value="cysteine_hydrolases"/>
    <property type="match status" value="1"/>
</dbReference>
<dbReference type="HOGENOM" id="CLU_068979_12_0_2"/>
<dbReference type="GO" id="GO:0016787">
    <property type="term" value="F:hydrolase activity"/>
    <property type="evidence" value="ECO:0007669"/>
    <property type="project" value="UniProtKB-KW"/>
</dbReference>
<dbReference type="RefSeq" id="WP_048112760.1">
    <property type="nucleotide sequence ID" value="NZ_CP010070.1"/>
</dbReference>
<proteinExistence type="predicted"/>
<keyword evidence="1" id="KW-0378">Hydrolase</keyword>
<dbReference type="STRING" id="1577791.Mpt1_c10030"/>
<sequence length="171" mass="18713">MRRLLIVVDMQNDFITGSLGSPQAQAIVPAVQEKIKSYRKAGDKIIFTRDTHYADYLETQEGRRLPVVHCIEGTDGHRIADELNTTGCKIFDKTTFGSLELAEGLGEYDEIELCGLCSDICVVSNALILKAKFPETVVTVDAGCCAGVTEESHKAALITMKMCQVNLIGEE</sequence>
<dbReference type="PANTHER" id="PTHR43540:SF6">
    <property type="entry name" value="ISOCHORISMATASE-LIKE DOMAIN-CONTAINING PROTEIN"/>
    <property type="match status" value="1"/>
</dbReference>